<reference evidence="1 2" key="1">
    <citation type="submission" date="2021-06" db="EMBL/GenBank/DDBJ databases">
        <authorList>
            <person name="Kallberg Y."/>
            <person name="Tangrot J."/>
            <person name="Rosling A."/>
        </authorList>
    </citation>
    <scope>NUCLEOTIDE SEQUENCE [LARGE SCALE GENOMIC DNA]</scope>
    <source>
        <strain evidence="1 2">120-4 pot B 10/14</strain>
    </source>
</reference>
<protein>
    <submittedName>
        <fullName evidence="1">27466_t:CDS:1</fullName>
    </submittedName>
</protein>
<proteinExistence type="predicted"/>
<accession>A0ABN7VL03</accession>
<evidence type="ECO:0000313" key="2">
    <source>
        <dbReference type="Proteomes" id="UP000789901"/>
    </source>
</evidence>
<gene>
    <name evidence="1" type="ORF">GMARGA_LOCUS20024</name>
</gene>
<comment type="caution">
    <text evidence="1">The sequence shown here is derived from an EMBL/GenBank/DDBJ whole genome shotgun (WGS) entry which is preliminary data.</text>
</comment>
<dbReference type="Proteomes" id="UP000789901">
    <property type="component" value="Unassembled WGS sequence"/>
</dbReference>
<organism evidence="1 2">
    <name type="scientific">Gigaspora margarita</name>
    <dbReference type="NCBI Taxonomy" id="4874"/>
    <lineage>
        <taxon>Eukaryota</taxon>
        <taxon>Fungi</taxon>
        <taxon>Fungi incertae sedis</taxon>
        <taxon>Mucoromycota</taxon>
        <taxon>Glomeromycotina</taxon>
        <taxon>Glomeromycetes</taxon>
        <taxon>Diversisporales</taxon>
        <taxon>Gigasporaceae</taxon>
        <taxon>Gigaspora</taxon>
    </lineage>
</organism>
<name>A0ABN7VL03_GIGMA</name>
<keyword evidence="2" id="KW-1185">Reference proteome</keyword>
<sequence length="112" mass="12222">MDHYTVNRVGSTSNEENIEVAITVETVSIKNANPEDISEPEILIPYTSGNSKVENLIENILESNTSNESSIINITSGNTLINRTSTIIPCESRETLDKNNIGNIEGKKDKSG</sequence>
<evidence type="ECO:0000313" key="1">
    <source>
        <dbReference type="EMBL" id="CAG8783208.1"/>
    </source>
</evidence>
<dbReference type="EMBL" id="CAJVQB010017204">
    <property type="protein sequence ID" value="CAG8783208.1"/>
    <property type="molecule type" value="Genomic_DNA"/>
</dbReference>